<dbReference type="STRING" id="555512.SAMN04487993_10014"/>
<gene>
    <name evidence="1" type="ORF">SAMN04487993_10014</name>
</gene>
<name>A0A1G8HRR5_9RHOB</name>
<dbReference type="Proteomes" id="UP000199093">
    <property type="component" value="Unassembled WGS sequence"/>
</dbReference>
<protein>
    <submittedName>
        <fullName evidence="1">Asparaginase</fullName>
    </submittedName>
</protein>
<organism evidence="1 2">
    <name type="scientific">Salipiger marinus</name>
    <dbReference type="NCBI Taxonomy" id="555512"/>
    <lineage>
        <taxon>Bacteria</taxon>
        <taxon>Pseudomonadati</taxon>
        <taxon>Pseudomonadota</taxon>
        <taxon>Alphaproteobacteria</taxon>
        <taxon>Rhodobacterales</taxon>
        <taxon>Roseobacteraceae</taxon>
        <taxon>Salipiger</taxon>
    </lineage>
</organism>
<dbReference type="EMBL" id="FNEJ01000001">
    <property type="protein sequence ID" value="SDI09319.1"/>
    <property type="molecule type" value="Genomic_DNA"/>
</dbReference>
<evidence type="ECO:0000313" key="2">
    <source>
        <dbReference type="Proteomes" id="UP000199093"/>
    </source>
</evidence>
<dbReference type="RefSeq" id="WP_242656608.1">
    <property type="nucleotide sequence ID" value="NZ_FNEJ01000001.1"/>
</dbReference>
<dbReference type="AlphaFoldDB" id="A0A1G8HRR5"/>
<proteinExistence type="predicted"/>
<reference evidence="1 2" key="1">
    <citation type="submission" date="2016-10" db="EMBL/GenBank/DDBJ databases">
        <authorList>
            <person name="de Groot N.N."/>
        </authorList>
    </citation>
    <scope>NUCLEOTIDE SEQUENCE [LARGE SCALE GENOMIC DNA]</scope>
    <source>
        <strain evidence="1 2">DSM 26424</strain>
    </source>
</reference>
<sequence length="335" mass="35201">MTILPAPMAEIHRGPLAESLHSGHAVICDASGQIVECWGDPQAMILPRSSAKMIQALPLVASGAAAAWHLMPPQLALACASHEGAPLHVAAVNAWLEDLGLGDDDLRCGPQPTRDAALKRQMILDGSAPCQVHNNCSGKHTGFLTLTAHLGAGPDYVEPDHPVQLAVRDAFEEVTAEHSPGFGIDGCSAPNFATTMHGMARAMAWFASAHQRPDALSRAGAQLVEAMYSYPDLVAGEGRACTLLMRAVTEPVAIKTGAEGFFVAMLPQRGLGIALKIVDGATRASECAIAALLVRLGVADPAHPDVKRFLNPEIRNFRGLLAGEIRPAPGLLPEA</sequence>
<evidence type="ECO:0000313" key="1">
    <source>
        <dbReference type="EMBL" id="SDI09319.1"/>
    </source>
</evidence>
<dbReference type="PANTHER" id="PTHR42110:SF1">
    <property type="entry name" value="L-ASPARAGINASE, PUTATIVE (AFU_ORTHOLOGUE AFUA_3G11890)-RELATED"/>
    <property type="match status" value="1"/>
</dbReference>
<keyword evidence="2" id="KW-1185">Reference proteome</keyword>
<accession>A0A1G8HRR5</accession>
<dbReference type="InterPro" id="IPR010349">
    <property type="entry name" value="Asparaginase_II"/>
</dbReference>
<dbReference type="Pfam" id="PF06089">
    <property type="entry name" value="Asparaginase_II"/>
    <property type="match status" value="1"/>
</dbReference>
<dbReference type="PANTHER" id="PTHR42110">
    <property type="entry name" value="L-ASPARAGINASE, PUTATIVE (AFU_ORTHOLOGUE AFUA_3G11890)-RELATED"/>
    <property type="match status" value="1"/>
</dbReference>